<dbReference type="PANTHER" id="PTHR11945">
    <property type="entry name" value="MADS BOX PROTEIN"/>
    <property type="match status" value="1"/>
</dbReference>
<proteinExistence type="predicted"/>
<keyword evidence="9" id="KW-1185">Reference proteome</keyword>
<comment type="caution">
    <text evidence="8">The sequence shown here is derived from an EMBL/GenBank/DDBJ whole genome shotgun (WGS) entry which is preliminary data.</text>
</comment>
<feature type="compositionally biased region" description="Polar residues" evidence="6">
    <location>
        <begin position="82"/>
        <end position="100"/>
    </location>
</feature>
<dbReference type="PRINTS" id="PR00404">
    <property type="entry name" value="MADSDOMAIN"/>
</dbReference>
<evidence type="ECO:0000313" key="8">
    <source>
        <dbReference type="EMBL" id="KAF3442423.1"/>
    </source>
</evidence>
<evidence type="ECO:0000313" key="9">
    <source>
        <dbReference type="Proteomes" id="UP000796880"/>
    </source>
</evidence>
<dbReference type="GO" id="GO:0046983">
    <property type="term" value="F:protein dimerization activity"/>
    <property type="evidence" value="ECO:0007669"/>
    <property type="project" value="InterPro"/>
</dbReference>
<protein>
    <recommendedName>
        <fullName evidence="7">MADS-box domain-containing protein</fullName>
    </recommendedName>
</protein>
<dbReference type="Gene3D" id="3.40.1810.10">
    <property type="entry name" value="Transcription factor, MADS-box"/>
    <property type="match status" value="1"/>
</dbReference>
<evidence type="ECO:0000256" key="1">
    <source>
        <dbReference type="ARBA" id="ARBA00004123"/>
    </source>
</evidence>
<gene>
    <name evidence="8" type="ORF">FNV43_RR16339</name>
</gene>
<dbReference type="EMBL" id="VOIH02000007">
    <property type="protein sequence ID" value="KAF3442423.1"/>
    <property type="molecule type" value="Genomic_DNA"/>
</dbReference>
<dbReference type="SMART" id="SM00432">
    <property type="entry name" value="MADS"/>
    <property type="match status" value="1"/>
</dbReference>
<keyword evidence="3" id="KW-0238">DNA-binding</keyword>
<dbReference type="GO" id="GO:0045893">
    <property type="term" value="P:positive regulation of DNA-templated transcription"/>
    <property type="evidence" value="ECO:0007669"/>
    <property type="project" value="UniProtKB-ARBA"/>
</dbReference>
<dbReference type="SUPFAM" id="SSF55455">
    <property type="entry name" value="SRF-like"/>
    <property type="match status" value="1"/>
</dbReference>
<dbReference type="AlphaFoldDB" id="A0A8K0GYL8"/>
<dbReference type="GO" id="GO:0005634">
    <property type="term" value="C:nucleus"/>
    <property type="evidence" value="ECO:0007669"/>
    <property type="project" value="UniProtKB-SubCell"/>
</dbReference>
<keyword evidence="2" id="KW-0805">Transcription regulation</keyword>
<dbReference type="Proteomes" id="UP000796880">
    <property type="component" value="Unassembled WGS sequence"/>
</dbReference>
<evidence type="ECO:0000256" key="6">
    <source>
        <dbReference type="SAM" id="MobiDB-lite"/>
    </source>
</evidence>
<evidence type="ECO:0000259" key="7">
    <source>
        <dbReference type="PROSITE" id="PS50066"/>
    </source>
</evidence>
<evidence type="ECO:0000256" key="4">
    <source>
        <dbReference type="ARBA" id="ARBA00023163"/>
    </source>
</evidence>
<evidence type="ECO:0000256" key="5">
    <source>
        <dbReference type="ARBA" id="ARBA00023242"/>
    </source>
</evidence>
<dbReference type="PANTHER" id="PTHR11945:SF534">
    <property type="entry name" value="MYOCYTE-SPECIFIC ENHANCER FACTOR 2"/>
    <property type="match status" value="1"/>
</dbReference>
<dbReference type="GO" id="GO:0000978">
    <property type="term" value="F:RNA polymerase II cis-regulatory region sequence-specific DNA binding"/>
    <property type="evidence" value="ECO:0007669"/>
    <property type="project" value="TreeGrafter"/>
</dbReference>
<comment type="subcellular location">
    <subcellularLocation>
        <location evidence="1">Nucleus</location>
    </subcellularLocation>
</comment>
<dbReference type="InterPro" id="IPR002100">
    <property type="entry name" value="TF_MADSbox"/>
</dbReference>
<name>A0A8K0GYL8_9ROSA</name>
<organism evidence="8 9">
    <name type="scientific">Rhamnella rubrinervis</name>
    <dbReference type="NCBI Taxonomy" id="2594499"/>
    <lineage>
        <taxon>Eukaryota</taxon>
        <taxon>Viridiplantae</taxon>
        <taxon>Streptophyta</taxon>
        <taxon>Embryophyta</taxon>
        <taxon>Tracheophyta</taxon>
        <taxon>Spermatophyta</taxon>
        <taxon>Magnoliopsida</taxon>
        <taxon>eudicotyledons</taxon>
        <taxon>Gunneridae</taxon>
        <taxon>Pentapetalae</taxon>
        <taxon>rosids</taxon>
        <taxon>fabids</taxon>
        <taxon>Rosales</taxon>
        <taxon>Rhamnaceae</taxon>
        <taxon>rhamnoid group</taxon>
        <taxon>Rhamneae</taxon>
        <taxon>Rhamnella</taxon>
    </lineage>
</organism>
<dbReference type="Pfam" id="PF00319">
    <property type="entry name" value="SRF-TF"/>
    <property type="match status" value="1"/>
</dbReference>
<dbReference type="OrthoDB" id="1896642at2759"/>
<evidence type="ECO:0000256" key="2">
    <source>
        <dbReference type="ARBA" id="ARBA00023015"/>
    </source>
</evidence>
<dbReference type="GO" id="GO:0000981">
    <property type="term" value="F:DNA-binding transcription factor activity, RNA polymerase II-specific"/>
    <property type="evidence" value="ECO:0007669"/>
    <property type="project" value="TreeGrafter"/>
</dbReference>
<feature type="domain" description="MADS-box" evidence="7">
    <location>
        <begin position="3"/>
        <end position="63"/>
    </location>
</feature>
<accession>A0A8K0GYL8</accession>
<keyword evidence="4" id="KW-0804">Transcription</keyword>
<dbReference type="PROSITE" id="PS50066">
    <property type="entry name" value="MADS_BOX_2"/>
    <property type="match status" value="1"/>
</dbReference>
<keyword evidence="5" id="KW-0539">Nucleus</keyword>
<feature type="region of interest" description="Disordered" evidence="6">
    <location>
        <begin position="82"/>
        <end position="104"/>
    </location>
</feature>
<evidence type="ECO:0000256" key="3">
    <source>
        <dbReference type="ARBA" id="ARBA00023125"/>
    </source>
</evidence>
<reference evidence="8" key="1">
    <citation type="submission" date="2020-03" db="EMBL/GenBank/DDBJ databases">
        <title>A high-quality chromosome-level genome assembly of a woody plant with both climbing and erect habits, Rhamnella rubrinervis.</title>
        <authorList>
            <person name="Lu Z."/>
            <person name="Yang Y."/>
            <person name="Zhu X."/>
            <person name="Sun Y."/>
        </authorList>
    </citation>
    <scope>NUCLEOTIDE SEQUENCE</scope>
    <source>
        <strain evidence="8">BYM</strain>
        <tissue evidence="8">Leaf</tissue>
    </source>
</reference>
<dbReference type="InterPro" id="IPR036879">
    <property type="entry name" value="TF_MADSbox_sf"/>
</dbReference>
<sequence length="202" mass="22168">MGKGKRKIGIEKIENDQYRMVTFSKRRKGLFKKAQEFNSKTGSSIAILVLSQAGRPYVFGAPSFDAVADHFLSCSTGTHSHQNDLVSTSAPNSLSTTTDSNDPEPWWLPCDDDGSLASTSYANGAVCSSVTDSDQSRNATPRIQNNGHEEQFGVWLGDKFGITERDCESVEELVEMKNALVQLRQAVASEILSRHGPETFFV</sequence>